<keyword evidence="1" id="KW-1133">Transmembrane helix</keyword>
<dbReference type="AlphaFoldDB" id="A0A433X277"/>
<protein>
    <recommendedName>
        <fullName evidence="4">Yip1 domain-containing protein</fullName>
    </recommendedName>
</protein>
<evidence type="ECO:0008006" key="4">
    <source>
        <dbReference type="Google" id="ProtNLM"/>
    </source>
</evidence>
<proteinExistence type="predicted"/>
<evidence type="ECO:0000313" key="2">
    <source>
        <dbReference type="EMBL" id="RUT28216.1"/>
    </source>
</evidence>
<keyword evidence="1" id="KW-0812">Transmembrane</keyword>
<feature type="transmembrane region" description="Helical" evidence="1">
    <location>
        <begin position="39"/>
        <end position="60"/>
    </location>
</feature>
<comment type="caution">
    <text evidence="2">The sequence shown here is derived from an EMBL/GenBank/DDBJ whole genome shotgun (WGS) entry which is preliminary data.</text>
</comment>
<feature type="transmembrane region" description="Helical" evidence="1">
    <location>
        <begin position="158"/>
        <end position="180"/>
    </location>
</feature>
<name>A0A433X277_9HYPH</name>
<dbReference type="OrthoDB" id="7948618at2"/>
<dbReference type="EMBL" id="RZNJ01000009">
    <property type="protein sequence ID" value="RUT28216.1"/>
    <property type="molecule type" value="Genomic_DNA"/>
</dbReference>
<feature type="transmembrane region" description="Helical" evidence="1">
    <location>
        <begin position="72"/>
        <end position="91"/>
    </location>
</feature>
<organism evidence="2 3">
    <name type="scientific">Arsenicitalea aurantiaca</name>
    <dbReference type="NCBI Taxonomy" id="1783274"/>
    <lineage>
        <taxon>Bacteria</taxon>
        <taxon>Pseudomonadati</taxon>
        <taxon>Pseudomonadota</taxon>
        <taxon>Alphaproteobacteria</taxon>
        <taxon>Hyphomicrobiales</taxon>
        <taxon>Devosiaceae</taxon>
        <taxon>Arsenicitalea</taxon>
    </lineage>
</organism>
<gene>
    <name evidence="2" type="ORF">EMQ25_17620</name>
</gene>
<feature type="transmembrane region" description="Helical" evidence="1">
    <location>
        <begin position="103"/>
        <end position="124"/>
    </location>
</feature>
<dbReference type="Proteomes" id="UP000281547">
    <property type="component" value="Unassembled WGS sequence"/>
</dbReference>
<keyword evidence="3" id="KW-1185">Reference proteome</keyword>
<sequence length="188" mass="19959">MANNTTLLEELVAAGRGVAALAIGNRRAPEHFDFSQRGLVGSFIALLVITAFNAYLPAMLGMASEGFSVARSLVMVTLLYAFQLAFAAIVLRQLKRLDGLVPYIVADNWATFFITVFSAILAFAGMTGDVALVFIGILVIVVEINIARLVVTLSPLQIAMFLVAQLVGASVGLIVVGSMFPLPEMPAV</sequence>
<reference evidence="2 3" key="1">
    <citation type="journal article" date="2016" name="Int. J. Syst. Evol. Microbiol.">
        <title>Arsenicitalea aurantiaca gen. nov., sp. nov., a new member of the family Hyphomicrobiaceae, isolated from high-arsenic sediment.</title>
        <authorList>
            <person name="Mu Y."/>
            <person name="Zhou L."/>
            <person name="Zeng X.C."/>
            <person name="Liu L."/>
            <person name="Pan Y."/>
            <person name="Chen X."/>
            <person name="Wang J."/>
            <person name="Li S."/>
            <person name="Li W.J."/>
            <person name="Wang Y."/>
        </authorList>
    </citation>
    <scope>NUCLEOTIDE SEQUENCE [LARGE SCALE GENOMIC DNA]</scope>
    <source>
        <strain evidence="2 3">42-50</strain>
    </source>
</reference>
<evidence type="ECO:0000313" key="3">
    <source>
        <dbReference type="Proteomes" id="UP000281547"/>
    </source>
</evidence>
<accession>A0A433X277</accession>
<evidence type="ECO:0000256" key="1">
    <source>
        <dbReference type="SAM" id="Phobius"/>
    </source>
</evidence>
<feature type="transmembrane region" description="Helical" evidence="1">
    <location>
        <begin position="130"/>
        <end position="151"/>
    </location>
</feature>
<keyword evidence="1" id="KW-0472">Membrane</keyword>
<dbReference type="RefSeq" id="WP_127189928.1">
    <property type="nucleotide sequence ID" value="NZ_RZNJ01000009.1"/>
</dbReference>